<gene>
    <name evidence="2" type="ORF">E0L32_001135</name>
</gene>
<proteinExistence type="predicted"/>
<evidence type="ECO:0000313" key="3">
    <source>
        <dbReference type="Proteomes" id="UP000319257"/>
    </source>
</evidence>
<feature type="compositionally biased region" description="Basic residues" evidence="1">
    <location>
        <begin position="550"/>
        <end position="559"/>
    </location>
</feature>
<evidence type="ECO:0000313" key="2">
    <source>
        <dbReference type="EMBL" id="TPX11317.1"/>
    </source>
</evidence>
<accession>A0A507AUZ9</accession>
<feature type="region of interest" description="Disordered" evidence="1">
    <location>
        <begin position="75"/>
        <end position="99"/>
    </location>
</feature>
<dbReference type="EMBL" id="SKBQ01000004">
    <property type="protein sequence ID" value="TPX11317.1"/>
    <property type="molecule type" value="Genomic_DNA"/>
</dbReference>
<name>A0A507AUZ9_9PEZI</name>
<evidence type="ECO:0000256" key="1">
    <source>
        <dbReference type="SAM" id="MobiDB-lite"/>
    </source>
</evidence>
<dbReference type="AlphaFoldDB" id="A0A507AUZ9"/>
<protein>
    <submittedName>
        <fullName evidence="2">Uncharacterized protein</fullName>
    </submittedName>
</protein>
<dbReference type="GeneID" id="41968582"/>
<keyword evidence="3" id="KW-1185">Reference proteome</keyword>
<dbReference type="RefSeq" id="XP_030993028.1">
    <property type="nucleotide sequence ID" value="XM_031134115.1"/>
</dbReference>
<organism evidence="2 3">
    <name type="scientific">Thyridium curvatum</name>
    <dbReference type="NCBI Taxonomy" id="1093900"/>
    <lineage>
        <taxon>Eukaryota</taxon>
        <taxon>Fungi</taxon>
        <taxon>Dikarya</taxon>
        <taxon>Ascomycota</taxon>
        <taxon>Pezizomycotina</taxon>
        <taxon>Sordariomycetes</taxon>
        <taxon>Sordariomycetidae</taxon>
        <taxon>Thyridiales</taxon>
        <taxon>Thyridiaceae</taxon>
        <taxon>Thyridium</taxon>
    </lineage>
</organism>
<sequence length="694" mass="76089">MANTNELHTVLDGAQAQLDSLKESLRNLPQVSPRERNAFTLTQSWLDKVRQATRTQAQANDDENSRLANEARRLEQERQQLESDRLSLGTERQKLDESWSKLRTEQDKLQQQRQDADRSTQADAIRDLKRELMEGLSASQNAIADMITTRMQTDAQDRNQKLDALASSITEGFAKTSTSLDVGAAQHALITHMESEVINRDQRLDALAASITEGLGKAVSSAGNAQEVFETRMETDKQDRDQQLDALKASVTADVENISKGLDKKLDSFKTDVQTAVQASAEAVSNDLRRVETTAGITRQQTHGIASHVEVIRGQIDHLGTVVTENERNLASEIDEVTGKVGDLSVKIRDVEGVADTARDDGAHSLEAARDLCKTVETMSTGLSKWLGDMRDALVAKISESHVAARDQAATAAQSQLSGLEASLMPKIEEVLRSIKDDAEADETLGETVAALSQAVEALEVTSLGQDAELDAIHSGVRYLVNFLERIYRAHEKLHRVRESTPSLIEELDPRAAMPAATSDGGGEASAHDPSSSTAAAEGPSAPGSAERHYSRRGSRGQKRSMISREGGSEVETSQWDVLVSRLNTVLSRIPFDVGESTADPLAVLIRLAPLLAREGPQRRLTEFLEEGQPGMALCLNGICRTGHNDLRLLDSCWCEAQENQDGKYKCLCIEKVDDKPYGVVKLSFDYFREFSYS</sequence>
<feature type="compositionally biased region" description="Low complexity" evidence="1">
    <location>
        <begin position="530"/>
        <end position="545"/>
    </location>
</feature>
<comment type="caution">
    <text evidence="2">The sequence shown here is derived from an EMBL/GenBank/DDBJ whole genome shotgun (WGS) entry which is preliminary data.</text>
</comment>
<reference evidence="2 3" key="1">
    <citation type="submission" date="2019-06" db="EMBL/GenBank/DDBJ databases">
        <title>Draft genome sequence of the filamentous fungus Phialemoniopsis curvata isolated from diesel fuel.</title>
        <authorList>
            <person name="Varaljay V.A."/>
            <person name="Lyon W.J."/>
            <person name="Crouch A.L."/>
            <person name="Drake C.E."/>
            <person name="Hollomon J.M."/>
            <person name="Nadeau L.J."/>
            <person name="Nunn H.S."/>
            <person name="Stevenson B.S."/>
            <person name="Bojanowski C.L."/>
            <person name="Crookes-Goodson W.J."/>
        </authorList>
    </citation>
    <scope>NUCLEOTIDE SEQUENCE [LARGE SCALE GENOMIC DNA]</scope>
    <source>
        <strain evidence="2 3">D216</strain>
    </source>
</reference>
<dbReference type="InParanoid" id="A0A507AUZ9"/>
<feature type="region of interest" description="Disordered" evidence="1">
    <location>
        <begin position="496"/>
        <end position="568"/>
    </location>
</feature>
<dbReference type="Proteomes" id="UP000319257">
    <property type="component" value="Unassembled WGS sequence"/>
</dbReference>